<comment type="caution">
    <text evidence="13">The sequence shown here is derived from an EMBL/GenBank/DDBJ whole genome shotgun (WGS) entry which is preliminary data.</text>
</comment>
<comment type="catalytic activity">
    <reaction evidence="9 10">
        <text>tRNA(His) + L-histidine + ATP = L-histidyl-tRNA(His) + AMP + diphosphate + H(+)</text>
        <dbReference type="Rhea" id="RHEA:17313"/>
        <dbReference type="Rhea" id="RHEA-COMP:9665"/>
        <dbReference type="Rhea" id="RHEA-COMP:9689"/>
        <dbReference type="ChEBI" id="CHEBI:15378"/>
        <dbReference type="ChEBI" id="CHEBI:30616"/>
        <dbReference type="ChEBI" id="CHEBI:33019"/>
        <dbReference type="ChEBI" id="CHEBI:57595"/>
        <dbReference type="ChEBI" id="CHEBI:78442"/>
        <dbReference type="ChEBI" id="CHEBI:78527"/>
        <dbReference type="ChEBI" id="CHEBI:456215"/>
        <dbReference type="EC" id="6.1.1.21"/>
    </reaction>
</comment>
<accession>A0A0K8MG52</accession>
<comment type="subunit">
    <text evidence="2 10">Homodimer.</text>
</comment>
<feature type="binding site" evidence="11">
    <location>
        <position position="127"/>
    </location>
    <ligand>
        <name>L-histidine</name>
        <dbReference type="ChEBI" id="CHEBI:57595"/>
    </ligand>
</feature>
<dbReference type="Pfam" id="PF13393">
    <property type="entry name" value="tRNA-synt_His"/>
    <property type="match status" value="1"/>
</dbReference>
<evidence type="ECO:0000256" key="8">
    <source>
        <dbReference type="ARBA" id="ARBA00023146"/>
    </source>
</evidence>
<feature type="binding site" evidence="11">
    <location>
        <position position="123"/>
    </location>
    <ligand>
        <name>L-histidine</name>
        <dbReference type="ChEBI" id="CHEBI:57595"/>
    </ligand>
</feature>
<dbReference type="GO" id="GO:0005737">
    <property type="term" value="C:cytoplasm"/>
    <property type="evidence" value="ECO:0007669"/>
    <property type="project" value="UniProtKB-SubCell"/>
</dbReference>
<evidence type="ECO:0000313" key="14">
    <source>
        <dbReference type="Proteomes" id="UP000036771"/>
    </source>
</evidence>
<dbReference type="EC" id="6.1.1.21" evidence="10"/>
<protein>
    <recommendedName>
        <fullName evidence="10">Histidine--tRNA ligase</fullName>
        <ecNumber evidence="10">6.1.1.21</ecNumber>
    </recommendedName>
    <alternativeName>
        <fullName evidence="10">Histidyl-tRNA synthetase</fullName>
        <shortName evidence="10">HisRS</shortName>
    </alternativeName>
</protein>
<comment type="subcellular location">
    <subcellularLocation>
        <location evidence="10">Cytoplasm</location>
    </subcellularLocation>
</comment>
<dbReference type="InterPro" id="IPR045864">
    <property type="entry name" value="aa-tRNA-synth_II/BPL/LPL"/>
</dbReference>
<dbReference type="CDD" id="cd00773">
    <property type="entry name" value="HisRS-like_core"/>
    <property type="match status" value="1"/>
</dbReference>
<evidence type="ECO:0000256" key="3">
    <source>
        <dbReference type="ARBA" id="ARBA00022490"/>
    </source>
</evidence>
<dbReference type="SUPFAM" id="SSF52954">
    <property type="entry name" value="Class II aaRS ABD-related"/>
    <property type="match status" value="1"/>
</dbReference>
<keyword evidence="4 10" id="KW-0436">Ligase</keyword>
<sequence>MFQPVRGTHDLYGEECQKHLKVIETAREITQWYGYDEIITPIFEFEGVFHRLGETSDVVSKETYTFTDRGGDSLTLRPECTAPVVRAAISNGLTQQLPLKFFYAGSMFRYDRPQKGRFRQFEQVGVELCGVSEPQGDVEVIALAAHILERLGLSGRVILEINTLGDMESRNAYREALVSYFKRYTSSLSKESLERLEKNPLRILDSKDKKDQEIVREAPVFNEFLSHLSKAHFEDVLKSLELLKISYKINRKLVRGLDYYCHTAFEFISDELGAQGTVLAGGRYDGLFKMMEGPDLSGVGWAAGVQRLMLLSHLTLAQKSLVALVPLGEVAEAQALILAQQLRKQGIAVDLGFSGNMSKRLKRAHKMEAQWAIILGEDEIREHVALARNLVSGEQTKIPLSQLAEYLLVERSPS</sequence>
<dbReference type="PANTHER" id="PTHR43707">
    <property type="entry name" value="HISTIDYL-TRNA SYNTHETASE"/>
    <property type="match status" value="1"/>
</dbReference>
<evidence type="ECO:0000259" key="12">
    <source>
        <dbReference type="PROSITE" id="PS50862"/>
    </source>
</evidence>
<feature type="binding site" evidence="11">
    <location>
        <position position="109"/>
    </location>
    <ligand>
        <name>L-histidine</name>
        <dbReference type="ChEBI" id="CHEBI:57595"/>
    </ligand>
</feature>
<reference evidence="13 14" key="1">
    <citation type="submission" date="2015-03" db="EMBL/GenBank/DDBJ databases">
        <title>Caedibacter varicaedens, whole genome shotgun sequence.</title>
        <authorList>
            <person name="Suzuki H."/>
            <person name="Dapper A.L."/>
            <person name="Gibson A.K."/>
            <person name="Jackson C."/>
            <person name="Lee H."/>
            <person name="Pejaver V.R."/>
            <person name="Doak T."/>
            <person name="Lynch M."/>
        </authorList>
    </citation>
    <scope>NUCLEOTIDE SEQUENCE [LARGE SCALE GENOMIC DNA]</scope>
</reference>
<dbReference type="STRING" id="1629334.Cva_01554"/>
<feature type="binding site" evidence="11">
    <location>
        <begin position="79"/>
        <end position="81"/>
    </location>
    <ligand>
        <name>L-histidine</name>
        <dbReference type="ChEBI" id="CHEBI:57595"/>
    </ligand>
</feature>
<dbReference type="SUPFAM" id="SSF55681">
    <property type="entry name" value="Class II aaRS and biotin synthetases"/>
    <property type="match status" value="1"/>
</dbReference>
<comment type="similarity">
    <text evidence="1 10">Belongs to the class-II aminoacyl-tRNA synthetase family.</text>
</comment>
<evidence type="ECO:0000256" key="2">
    <source>
        <dbReference type="ARBA" id="ARBA00011738"/>
    </source>
</evidence>
<keyword evidence="7 10" id="KW-0648">Protein biosynthesis</keyword>
<dbReference type="GO" id="GO:0006427">
    <property type="term" value="P:histidyl-tRNA aminoacylation"/>
    <property type="evidence" value="ECO:0007669"/>
    <property type="project" value="UniProtKB-UniRule"/>
</dbReference>
<dbReference type="InterPro" id="IPR004154">
    <property type="entry name" value="Anticodon-bd"/>
</dbReference>
<proteinExistence type="inferred from homology"/>
<dbReference type="InterPro" id="IPR033656">
    <property type="entry name" value="HisRS_anticodon"/>
</dbReference>
<dbReference type="CDD" id="cd00859">
    <property type="entry name" value="HisRS_anticodon"/>
    <property type="match status" value="1"/>
</dbReference>
<feature type="binding site" evidence="11">
    <location>
        <position position="255"/>
    </location>
    <ligand>
        <name>L-histidine</name>
        <dbReference type="ChEBI" id="CHEBI:57595"/>
    </ligand>
</feature>
<dbReference type="NCBIfam" id="TIGR00442">
    <property type="entry name" value="hisS"/>
    <property type="match status" value="1"/>
</dbReference>
<dbReference type="Gene3D" id="3.30.930.10">
    <property type="entry name" value="Bira Bifunctional Protein, Domain 2"/>
    <property type="match status" value="1"/>
</dbReference>
<keyword evidence="14" id="KW-1185">Reference proteome</keyword>
<keyword evidence="5 10" id="KW-0547">Nucleotide-binding</keyword>
<dbReference type="Pfam" id="PF03129">
    <property type="entry name" value="HGTP_anticodon"/>
    <property type="match status" value="1"/>
</dbReference>
<evidence type="ECO:0000256" key="10">
    <source>
        <dbReference type="HAMAP-Rule" id="MF_00127"/>
    </source>
</evidence>
<evidence type="ECO:0000313" key="13">
    <source>
        <dbReference type="EMBL" id="GAO98884.1"/>
    </source>
</evidence>
<name>A0A0K8MG52_9PROT</name>
<dbReference type="PROSITE" id="PS50862">
    <property type="entry name" value="AA_TRNA_LIGASE_II"/>
    <property type="match status" value="1"/>
</dbReference>
<dbReference type="InterPro" id="IPR041715">
    <property type="entry name" value="HisRS-like_core"/>
</dbReference>
<evidence type="ECO:0000256" key="7">
    <source>
        <dbReference type="ARBA" id="ARBA00022917"/>
    </source>
</evidence>
<dbReference type="AlphaFoldDB" id="A0A0K8MG52"/>
<dbReference type="InterPro" id="IPR015807">
    <property type="entry name" value="His-tRNA-ligase"/>
</dbReference>
<keyword evidence="3 10" id="KW-0963">Cytoplasm</keyword>
<dbReference type="Proteomes" id="UP000036771">
    <property type="component" value="Unassembled WGS sequence"/>
</dbReference>
<dbReference type="InterPro" id="IPR036621">
    <property type="entry name" value="Anticodon-bd_dom_sf"/>
</dbReference>
<gene>
    <name evidence="10 13" type="primary">hisS</name>
    <name evidence="13" type="ORF">Cva_01554</name>
</gene>
<dbReference type="GO" id="GO:0005524">
    <property type="term" value="F:ATP binding"/>
    <property type="evidence" value="ECO:0007669"/>
    <property type="project" value="UniProtKB-UniRule"/>
</dbReference>
<feature type="domain" description="Aminoacyl-transfer RNA synthetases class-II family profile" evidence="12">
    <location>
        <begin position="21"/>
        <end position="326"/>
    </location>
</feature>
<dbReference type="EMBL" id="BBVC01000099">
    <property type="protein sequence ID" value="GAO98884.1"/>
    <property type="molecule type" value="Genomic_DNA"/>
</dbReference>
<dbReference type="InterPro" id="IPR004516">
    <property type="entry name" value="HisRS/HisZ"/>
</dbReference>
<dbReference type="PANTHER" id="PTHR43707:SF1">
    <property type="entry name" value="HISTIDINE--TRNA LIGASE, MITOCHONDRIAL-RELATED"/>
    <property type="match status" value="1"/>
</dbReference>
<evidence type="ECO:0000256" key="6">
    <source>
        <dbReference type="ARBA" id="ARBA00022840"/>
    </source>
</evidence>
<organism evidence="13 14">
    <name type="scientific">Caedimonas varicaedens</name>
    <dbReference type="NCBI Taxonomy" id="1629334"/>
    <lineage>
        <taxon>Bacteria</taxon>
        <taxon>Pseudomonadati</taxon>
        <taxon>Pseudomonadota</taxon>
        <taxon>Alphaproteobacteria</taxon>
        <taxon>Holosporales</taxon>
        <taxon>Caedimonadaceae</taxon>
        <taxon>Caedimonas</taxon>
    </lineage>
</organism>
<dbReference type="HAMAP" id="MF_00127">
    <property type="entry name" value="His_tRNA_synth"/>
    <property type="match status" value="1"/>
</dbReference>
<keyword evidence="8 10" id="KW-0030">Aminoacyl-tRNA synthetase</keyword>
<dbReference type="OrthoDB" id="9800814at2"/>
<feature type="binding site" evidence="11">
    <location>
        <begin position="259"/>
        <end position="260"/>
    </location>
    <ligand>
        <name>L-histidine</name>
        <dbReference type="ChEBI" id="CHEBI:57595"/>
    </ligand>
</feature>
<dbReference type="Gene3D" id="3.40.50.800">
    <property type="entry name" value="Anticodon-binding domain"/>
    <property type="match status" value="1"/>
</dbReference>
<dbReference type="PIRSF" id="PIRSF001549">
    <property type="entry name" value="His-tRNA_synth"/>
    <property type="match status" value="1"/>
</dbReference>
<evidence type="ECO:0000256" key="5">
    <source>
        <dbReference type="ARBA" id="ARBA00022741"/>
    </source>
</evidence>
<keyword evidence="6 10" id="KW-0067">ATP-binding</keyword>
<dbReference type="InterPro" id="IPR006195">
    <property type="entry name" value="aa-tRNA-synth_II"/>
</dbReference>
<evidence type="ECO:0000256" key="9">
    <source>
        <dbReference type="ARBA" id="ARBA00047639"/>
    </source>
</evidence>
<evidence type="ECO:0000256" key="1">
    <source>
        <dbReference type="ARBA" id="ARBA00008226"/>
    </source>
</evidence>
<dbReference type="GO" id="GO:0004821">
    <property type="term" value="F:histidine-tRNA ligase activity"/>
    <property type="evidence" value="ECO:0007669"/>
    <property type="project" value="UniProtKB-UniRule"/>
</dbReference>
<evidence type="ECO:0000256" key="4">
    <source>
        <dbReference type="ARBA" id="ARBA00022598"/>
    </source>
</evidence>
<evidence type="ECO:0000256" key="11">
    <source>
        <dbReference type="PIRSR" id="PIRSR001549-1"/>
    </source>
</evidence>